<dbReference type="PANTHER" id="PTHR43685">
    <property type="entry name" value="GLYCOSYLTRANSFERASE"/>
    <property type="match status" value="1"/>
</dbReference>
<evidence type="ECO:0000313" key="4">
    <source>
        <dbReference type="Proteomes" id="UP000196877"/>
    </source>
</evidence>
<dbReference type="Pfam" id="PF00535">
    <property type="entry name" value="Glycos_transf_2"/>
    <property type="match status" value="1"/>
</dbReference>
<reference evidence="3 4" key="1">
    <citation type="submission" date="2017-06" db="EMBL/GenBank/DDBJ databases">
        <title>Genome sequence of Bacillus sonorensis strain SRCM101395.</title>
        <authorList>
            <person name="Cho S.H."/>
        </authorList>
    </citation>
    <scope>NUCLEOTIDE SEQUENCE [LARGE SCALE GENOMIC DNA]</scope>
    <source>
        <strain evidence="3 4">SRCM101395</strain>
    </source>
</reference>
<dbReference type="EC" id="2.7.8.12" evidence="3"/>
<dbReference type="SUPFAM" id="SSF53448">
    <property type="entry name" value="Nucleotide-diphospho-sugar transferases"/>
    <property type="match status" value="1"/>
</dbReference>
<name>A0ABM6LF23_9BACI</name>
<protein>
    <submittedName>
        <fullName evidence="3">CDP-glycerol glycerophosphotransferase</fullName>
        <ecNumber evidence="3">2.7.8.12</ecNumber>
    </submittedName>
</protein>
<dbReference type="Gene3D" id="3.40.50.2000">
    <property type="entry name" value="Glycogen Phosphorylase B"/>
    <property type="match status" value="1"/>
</dbReference>
<keyword evidence="4" id="KW-1185">Reference proteome</keyword>
<dbReference type="GeneID" id="92851947"/>
<feature type="domain" description="Glycosyltransferase 2-like" evidence="2">
    <location>
        <begin position="428"/>
        <end position="555"/>
    </location>
</feature>
<evidence type="ECO:0000259" key="1">
    <source>
        <dbReference type="Pfam" id="PF00534"/>
    </source>
</evidence>
<dbReference type="Gene3D" id="3.90.550.10">
    <property type="entry name" value="Spore Coat Polysaccharide Biosynthesis Protein SpsA, Chain A"/>
    <property type="match status" value="1"/>
</dbReference>
<organism evidence="3 4">
    <name type="scientific">Bacillus sonorensis</name>
    <dbReference type="NCBI Taxonomy" id="119858"/>
    <lineage>
        <taxon>Bacteria</taxon>
        <taxon>Bacillati</taxon>
        <taxon>Bacillota</taxon>
        <taxon>Bacilli</taxon>
        <taxon>Bacillales</taxon>
        <taxon>Bacillaceae</taxon>
        <taxon>Bacillus</taxon>
    </lineage>
</organism>
<accession>A0ABM6LF23</accession>
<dbReference type="Proteomes" id="UP000196877">
    <property type="component" value="Chromosome"/>
</dbReference>
<dbReference type="RefSeq" id="WP_006639930.1">
    <property type="nucleotide sequence ID" value="NZ_CABJEH010000007.1"/>
</dbReference>
<dbReference type="InterPro" id="IPR001296">
    <property type="entry name" value="Glyco_trans_1"/>
</dbReference>
<dbReference type="InterPro" id="IPR029044">
    <property type="entry name" value="Nucleotide-diphossugar_trans"/>
</dbReference>
<dbReference type="SUPFAM" id="SSF53756">
    <property type="entry name" value="UDP-Glycosyltransferase/glycogen phosphorylase"/>
    <property type="match status" value="1"/>
</dbReference>
<feature type="domain" description="Glycosyl transferase family 1" evidence="1">
    <location>
        <begin position="240"/>
        <end position="363"/>
    </location>
</feature>
<dbReference type="Pfam" id="PF00534">
    <property type="entry name" value="Glycos_transf_1"/>
    <property type="match status" value="1"/>
</dbReference>
<dbReference type="EMBL" id="CP021920">
    <property type="protein sequence ID" value="ASB87555.1"/>
    <property type="molecule type" value="Genomic_DNA"/>
</dbReference>
<keyword evidence="3" id="KW-0808">Transferase</keyword>
<dbReference type="InterPro" id="IPR001173">
    <property type="entry name" value="Glyco_trans_2-like"/>
</dbReference>
<dbReference type="PANTHER" id="PTHR43685:SF2">
    <property type="entry name" value="GLYCOSYLTRANSFERASE 2-LIKE DOMAIN-CONTAINING PROTEIN"/>
    <property type="match status" value="1"/>
</dbReference>
<dbReference type="GO" id="GO:0047355">
    <property type="term" value="F:CDP-glycerol glycerophosphotransferase activity"/>
    <property type="evidence" value="ECO:0007669"/>
    <property type="project" value="UniProtKB-EC"/>
</dbReference>
<sequence>MSQNNELELLLHSLELANNESEITEMIEDKKWEEAERLIRERLNTDPFGMSKLISLGFINEKKGCLQEACEWYDDAALFMEQAQKEQLFREKLSLFRSVEYLRPKIIFFVKPGLDTFINPIVEHLPQSYRTLKLIVTDLKQIDTGMKWADVCWFEWCDNLTIYGSKLPLAHEKILICRLHSYEAFTAYPYQVRWDVIDQVVFDGRHMEEYIVDQVQNLHKTKTITIPNGVNLDHYTFKQRDKGFHIAYVGYINYKKGPMLLLHAFKAIHDKDPRYKLFIAGQYQDIRYQLYFKQMIEEFDLADSVQVDGWQSDINKYLEDKHYLISTSLLESQQMSVMEAMAKGIKPLVHNFYGAKTIYDESFVWSTIDELVEMVTEHDYTSNQYRAFIEEYYSSEKQLKKMEENISQFAKPTKASVRTAFLHPPKITVGIVNYNYAHFLEQCLQSVINQTYPNVEIIIVDDHSTDGSVEIINSYKNKYPNIRTICHQENSGMADTAFAEIFEEAGGDYVMPISADDFLANKEVLNDFMQCFFEQEDLDYVYGDFLLVDQNGNRIGSWVYQSYTDDEAVRRVFERSGSGVYPMVGLFKLSFYRDHNYSWVVDSKNPYAGDALNSIVNIKRGWKRHYVHKPVYCYRRHQHNFTYNIGKRIPSIIYVMEYIINNFNEDIYLPDIKWSELEPAQRTALKNFMIGKVYANTAKTYQSNGFTQHLDQEEKKRCVQPLIKKMEYYFDLSLSSGVETYKPNMNEIKMEMKHLLEFD</sequence>
<dbReference type="InterPro" id="IPR050834">
    <property type="entry name" value="Glycosyltransf_2"/>
</dbReference>
<gene>
    <name evidence="3" type="ORF">S101395_01001</name>
</gene>
<evidence type="ECO:0000259" key="2">
    <source>
        <dbReference type="Pfam" id="PF00535"/>
    </source>
</evidence>
<evidence type="ECO:0000313" key="3">
    <source>
        <dbReference type="EMBL" id="ASB87555.1"/>
    </source>
</evidence>
<proteinExistence type="predicted"/>